<dbReference type="InterPro" id="IPR019010">
    <property type="entry name" value="eIF3e_N"/>
</dbReference>
<name>A0A7S3PJJ9_9STRA</name>
<comment type="function">
    <text evidence="4">Component of the eukaryotic translation initiation factor 3 (eIF-3) complex, which is involved in protein synthesis of a specialized repertoire of mRNAs and, together with other initiation factors, stimulates binding of mRNA and methionyl-tRNAi to the 40S ribosome. The eIF-3 complex specifically targets and initiates translation of a subset of mRNAs involved in cell proliferation.</text>
</comment>
<dbReference type="InterPro" id="IPR016650">
    <property type="entry name" value="eIF3e"/>
</dbReference>
<dbReference type="AlphaFoldDB" id="A0A7S3PJJ9"/>
<organism evidence="7">
    <name type="scientific">Aplanochytrium stocchinoi</name>
    <dbReference type="NCBI Taxonomy" id="215587"/>
    <lineage>
        <taxon>Eukaryota</taxon>
        <taxon>Sar</taxon>
        <taxon>Stramenopiles</taxon>
        <taxon>Bigyra</taxon>
        <taxon>Labyrinthulomycetes</taxon>
        <taxon>Thraustochytrida</taxon>
        <taxon>Thraustochytriidae</taxon>
        <taxon>Aplanochytrium</taxon>
    </lineage>
</organism>
<dbReference type="InterPro" id="IPR036390">
    <property type="entry name" value="WH_DNA-bd_sf"/>
</dbReference>
<comment type="subcellular location">
    <subcellularLocation>
        <location evidence="4 5">Cytoplasm</location>
    </subcellularLocation>
</comment>
<sequence length="478" mass="56266">MAQETEKTLQLTEVVPVAKYDLTRTIAPYLDLHMMFPLIQFLEEKAFYKQEDLTNVLVDFLRPTNMHDYTLEILGNLGEVDSAVEEELIQRRDETVHYLNELEESCAPLLDILRNEETLNQLITEENFTLEYLEQAYGINVDVVDSFYRYGKCTYDCGNYQEVIFIMYYYRLLVGENTDYSFNALWGKLAAEILMLQTNDNVANALKDAQRLQQMIDERDELGVRNPGHHLEQLQLRSWLLHWSIFIFFKNPMEEEPEESKTEGLEVPAAADMPVYLMTQMIEFFISQKYLNALQTNCPWLLRYLTAAVIISKARRRTLRLLVNVIRQEQYTYRDPITEFIECLCVKFDFEAAQEKLLECEKVLVGDYFLQGFQETFMNNARLFIFETYCRIHTKIDTKMLSAKLNMGNEDAERWIVNLIREAKLDAKIDSEQGHVIMGKRHASSYQQTIDKTKDLTYRSYQLVNNVLNMHNEQKQQQ</sequence>
<evidence type="ECO:0000256" key="1">
    <source>
        <dbReference type="ARBA" id="ARBA00022490"/>
    </source>
</evidence>
<dbReference type="GO" id="GO:0001732">
    <property type="term" value="P:formation of cytoplasmic translation initiation complex"/>
    <property type="evidence" value="ECO:0007669"/>
    <property type="project" value="UniProtKB-UniRule"/>
</dbReference>
<keyword evidence="2 4" id="KW-0396">Initiation factor</keyword>
<dbReference type="PIRSF" id="PIRSF016255">
    <property type="entry name" value="eIF3e_su6"/>
    <property type="match status" value="1"/>
</dbReference>
<dbReference type="GO" id="GO:0003743">
    <property type="term" value="F:translation initiation factor activity"/>
    <property type="evidence" value="ECO:0007669"/>
    <property type="project" value="UniProtKB-UniRule"/>
</dbReference>
<comment type="subunit">
    <text evidence="4 5">Component of the eukaryotic translation initiation factor 3 (eIF-3) complex.</text>
</comment>
<dbReference type="GO" id="GO:0071540">
    <property type="term" value="C:eukaryotic translation initiation factor 3 complex, eIF3e"/>
    <property type="evidence" value="ECO:0007669"/>
    <property type="project" value="UniProtKB-UniRule"/>
</dbReference>
<dbReference type="InterPro" id="IPR000717">
    <property type="entry name" value="PCI_dom"/>
</dbReference>
<proteinExistence type="inferred from homology"/>
<evidence type="ECO:0000259" key="6">
    <source>
        <dbReference type="PROSITE" id="PS50250"/>
    </source>
</evidence>
<evidence type="ECO:0000313" key="7">
    <source>
        <dbReference type="EMBL" id="CAE0441378.1"/>
    </source>
</evidence>
<keyword evidence="3 4" id="KW-0648">Protein biosynthesis</keyword>
<dbReference type="GO" id="GO:0016282">
    <property type="term" value="C:eukaryotic 43S preinitiation complex"/>
    <property type="evidence" value="ECO:0007669"/>
    <property type="project" value="UniProtKB-UniRule"/>
</dbReference>
<dbReference type="SUPFAM" id="SSF46785">
    <property type="entry name" value="Winged helix' DNA-binding domain"/>
    <property type="match status" value="1"/>
</dbReference>
<dbReference type="SMART" id="SM01186">
    <property type="entry name" value="eIF3_N"/>
    <property type="match status" value="1"/>
</dbReference>
<evidence type="ECO:0000256" key="3">
    <source>
        <dbReference type="ARBA" id="ARBA00022917"/>
    </source>
</evidence>
<dbReference type="Pfam" id="PF09440">
    <property type="entry name" value="eIF3_N"/>
    <property type="match status" value="1"/>
</dbReference>
<feature type="domain" description="PCI" evidence="6">
    <location>
        <begin position="269"/>
        <end position="443"/>
    </location>
</feature>
<dbReference type="Pfam" id="PF01399">
    <property type="entry name" value="PCI"/>
    <property type="match status" value="1"/>
</dbReference>
<accession>A0A7S3PJJ9</accession>
<dbReference type="PANTHER" id="PTHR10317">
    <property type="entry name" value="EUKARYOTIC TRANSLATION INITIATION FACTOR 3 SUBUNIT E"/>
    <property type="match status" value="1"/>
</dbReference>
<comment type="similarity">
    <text evidence="4 5">Belongs to the eIF-3 subunit E family.</text>
</comment>
<evidence type="ECO:0000256" key="5">
    <source>
        <dbReference type="PIRNR" id="PIRNR016255"/>
    </source>
</evidence>
<evidence type="ECO:0000256" key="2">
    <source>
        <dbReference type="ARBA" id="ARBA00022540"/>
    </source>
</evidence>
<reference evidence="7" key="1">
    <citation type="submission" date="2021-01" db="EMBL/GenBank/DDBJ databases">
        <authorList>
            <person name="Corre E."/>
            <person name="Pelletier E."/>
            <person name="Niang G."/>
            <person name="Scheremetjew M."/>
            <person name="Finn R."/>
            <person name="Kale V."/>
            <person name="Holt S."/>
            <person name="Cochrane G."/>
            <person name="Meng A."/>
            <person name="Brown T."/>
            <person name="Cohen L."/>
        </authorList>
    </citation>
    <scope>NUCLEOTIDE SEQUENCE</scope>
    <source>
        <strain evidence="7">GSBS06</strain>
    </source>
</reference>
<dbReference type="PROSITE" id="PS50250">
    <property type="entry name" value="PCI"/>
    <property type="match status" value="1"/>
</dbReference>
<gene>
    <name evidence="7" type="ORF">ASTO00021_LOCUS11509</name>
</gene>
<dbReference type="GO" id="GO:0033290">
    <property type="term" value="C:eukaryotic 48S preinitiation complex"/>
    <property type="evidence" value="ECO:0007669"/>
    <property type="project" value="UniProtKB-UniRule"/>
</dbReference>
<evidence type="ECO:0000256" key="4">
    <source>
        <dbReference type="HAMAP-Rule" id="MF_03004"/>
    </source>
</evidence>
<dbReference type="CDD" id="cd21378">
    <property type="entry name" value="eIF3E"/>
    <property type="match status" value="1"/>
</dbReference>
<keyword evidence="1 4" id="KW-0963">Cytoplasm</keyword>
<protein>
    <recommendedName>
        <fullName evidence="4 5">Eukaryotic translation initiation factor 3 subunit E</fullName>
        <shortName evidence="4">eIF3e</shortName>
    </recommendedName>
    <alternativeName>
        <fullName evidence="4">Eukaryotic translation initiation factor 3 subunit 6</fullName>
    </alternativeName>
</protein>
<dbReference type="SMART" id="SM00088">
    <property type="entry name" value="PINT"/>
    <property type="match status" value="1"/>
</dbReference>
<dbReference type="EMBL" id="HBIN01015174">
    <property type="protein sequence ID" value="CAE0441378.1"/>
    <property type="molecule type" value="Transcribed_RNA"/>
</dbReference>
<dbReference type="HAMAP" id="MF_03004">
    <property type="entry name" value="eIF3e"/>
    <property type="match status" value="1"/>
</dbReference>